<evidence type="ECO:0000313" key="2">
    <source>
        <dbReference type="Proteomes" id="UP000016931"/>
    </source>
</evidence>
<keyword evidence="2" id="KW-1185">Reference proteome</keyword>
<name>M3C3G7_SPHMS</name>
<reference evidence="1 2" key="1">
    <citation type="journal article" date="2012" name="PLoS Pathog.">
        <title>Diverse lifestyles and strategies of plant pathogenesis encoded in the genomes of eighteen Dothideomycetes fungi.</title>
        <authorList>
            <person name="Ohm R.A."/>
            <person name="Feau N."/>
            <person name="Henrissat B."/>
            <person name="Schoch C.L."/>
            <person name="Horwitz B.A."/>
            <person name="Barry K.W."/>
            <person name="Condon B.J."/>
            <person name="Copeland A.C."/>
            <person name="Dhillon B."/>
            <person name="Glaser F."/>
            <person name="Hesse C.N."/>
            <person name="Kosti I."/>
            <person name="LaButti K."/>
            <person name="Lindquist E.A."/>
            <person name="Lucas S."/>
            <person name="Salamov A.A."/>
            <person name="Bradshaw R.E."/>
            <person name="Ciuffetti L."/>
            <person name="Hamelin R.C."/>
            <person name="Kema G.H.J."/>
            <person name="Lawrence C."/>
            <person name="Scott J.A."/>
            <person name="Spatafora J.W."/>
            <person name="Turgeon B.G."/>
            <person name="de Wit P.J.G.M."/>
            <person name="Zhong S."/>
            <person name="Goodwin S.B."/>
            <person name="Grigoriev I.V."/>
        </authorList>
    </citation>
    <scope>NUCLEOTIDE SEQUENCE [LARGE SCALE GENOMIC DNA]</scope>
    <source>
        <strain evidence="1 2">SO2202</strain>
    </source>
</reference>
<dbReference type="EMBL" id="KB456262">
    <property type="protein sequence ID" value="EMF14816.1"/>
    <property type="molecule type" value="Genomic_DNA"/>
</dbReference>
<dbReference type="OrthoDB" id="3636803at2759"/>
<organism evidence="1 2">
    <name type="scientific">Sphaerulina musiva (strain SO2202)</name>
    <name type="common">Poplar stem canker fungus</name>
    <name type="synonym">Septoria musiva</name>
    <dbReference type="NCBI Taxonomy" id="692275"/>
    <lineage>
        <taxon>Eukaryota</taxon>
        <taxon>Fungi</taxon>
        <taxon>Dikarya</taxon>
        <taxon>Ascomycota</taxon>
        <taxon>Pezizomycotina</taxon>
        <taxon>Dothideomycetes</taxon>
        <taxon>Dothideomycetidae</taxon>
        <taxon>Mycosphaerellales</taxon>
        <taxon>Mycosphaerellaceae</taxon>
        <taxon>Sphaerulina</taxon>
    </lineage>
</organism>
<proteinExistence type="predicted"/>
<sequence>MLLVQVCVAELGNDRLAISSPMTTERWDQVRLWRTVKPDDAVEDHHSSGRLKQPEA</sequence>
<gene>
    <name evidence="1" type="ORF">SEPMUDRAFT_148411</name>
</gene>
<evidence type="ECO:0000313" key="1">
    <source>
        <dbReference type="EMBL" id="EMF14816.1"/>
    </source>
</evidence>
<dbReference type="Proteomes" id="UP000016931">
    <property type="component" value="Unassembled WGS sequence"/>
</dbReference>
<dbReference type="GeneID" id="27902047"/>
<dbReference type="HOGENOM" id="CLU_3015688_0_0_1"/>
<protein>
    <submittedName>
        <fullName evidence="1">Uncharacterized protein</fullName>
    </submittedName>
</protein>
<accession>M3C3G7</accession>
<dbReference type="AlphaFoldDB" id="M3C3G7"/>
<dbReference type="RefSeq" id="XP_016762937.1">
    <property type="nucleotide sequence ID" value="XM_016904910.1"/>
</dbReference>